<dbReference type="Gene3D" id="1.10.443.10">
    <property type="entry name" value="Intergrase catalytic core"/>
    <property type="match status" value="1"/>
</dbReference>
<dbReference type="AlphaFoldDB" id="A0A395LM85"/>
<dbReference type="Proteomes" id="UP000254101">
    <property type="component" value="Unassembled WGS sequence"/>
</dbReference>
<dbReference type="GO" id="GO:0006310">
    <property type="term" value="P:DNA recombination"/>
    <property type="evidence" value="ECO:0007669"/>
    <property type="project" value="UniProtKB-KW"/>
</dbReference>
<protein>
    <recommendedName>
        <fullName evidence="4">Integrase</fullName>
    </recommendedName>
</protein>
<reference evidence="2 3" key="1">
    <citation type="submission" date="2018-07" db="EMBL/GenBank/DDBJ databases">
        <title>Erythrobacter nanhaiensis sp. nov., a novel member of the genus Erythrobacter isolated from the South China Sea.</title>
        <authorList>
            <person name="Chen X."/>
            <person name="Liu J."/>
        </authorList>
    </citation>
    <scope>NUCLEOTIDE SEQUENCE [LARGE SCALE GENOMIC DNA]</scope>
    <source>
        <strain evidence="2 3">S-5</strain>
    </source>
</reference>
<sequence>MPKIPFSTRRSGRYYFRRRVRLHDGKDIHVIVPLSTCDGQEARERTAILAAQFDRVRRTVNAYFEQNQTLDGGTIKALFETELRDCLSKLIMELHDPSRNPAAQVRDFRTMASALDIAQRPGTTNELTDAQRQTLAAAGHDEMDIEWVACDLDRYCGKDTIDDEIMALMAEGLGLEPTDAVVARLKHVHLQAKAEAHRLASHFLDEDVQSAFDQEEALLAKRRANGASLTFAPPQPATPQTIAQPLPVSAPAETSAASHPDCVFKTYHATRFSEVIPKIIRLARRTGHWNRGLAQYERVLKTFAWVTGDKPLGAYDHTDVAKFKNALLDMPRTYRPSKDFDRPFEEVAETFTVTSGNARSMNTLKRDLSYMSTAYDLLAEDEWAPKIPNTKALDFSAVKLGKHKKVSKKTARPPWMPEHMICLFSAPIWTGGGGQLRRLDSAAGNNVWHDAAYWLPLLLYYTHAALNEIAGLRADEVHLDDAIPNIVIQDNDVRAEDNVDGGEKNEDRGRLIPLHPELLRLGFLDYVKAIRAEGHRELFPELYLNEARIGGHQFRNIAWRHMVAWIGLHMHIPTNKVGKSADMHSIRALGSSFYAKAEVPDFMRADVMGHARSGTNALHYSKRSDTHGVQLVLSEYLDFMEKWTDVATDQLQPHPVKLLPINHRSRTGKPRMPK</sequence>
<dbReference type="InterPro" id="IPR011010">
    <property type="entry name" value="DNA_brk_join_enz"/>
</dbReference>
<evidence type="ECO:0000313" key="3">
    <source>
        <dbReference type="Proteomes" id="UP000254101"/>
    </source>
</evidence>
<keyword evidence="3" id="KW-1185">Reference proteome</keyword>
<dbReference type="InterPro" id="IPR013762">
    <property type="entry name" value="Integrase-like_cat_sf"/>
</dbReference>
<evidence type="ECO:0000313" key="2">
    <source>
        <dbReference type="EMBL" id="RDS77865.1"/>
    </source>
</evidence>
<evidence type="ECO:0000256" key="1">
    <source>
        <dbReference type="ARBA" id="ARBA00023172"/>
    </source>
</evidence>
<dbReference type="EMBL" id="QRBB01000001">
    <property type="protein sequence ID" value="RDS77865.1"/>
    <property type="molecule type" value="Genomic_DNA"/>
</dbReference>
<accession>A0A395LM85</accession>
<gene>
    <name evidence="2" type="ORF">DL238_09795</name>
</gene>
<organism evidence="2 3">
    <name type="scientific">Alteriqipengyuania lutimaris</name>
    <dbReference type="NCBI Taxonomy" id="1538146"/>
    <lineage>
        <taxon>Bacteria</taxon>
        <taxon>Pseudomonadati</taxon>
        <taxon>Pseudomonadota</taxon>
        <taxon>Alphaproteobacteria</taxon>
        <taxon>Sphingomonadales</taxon>
        <taxon>Erythrobacteraceae</taxon>
        <taxon>Alteriqipengyuania</taxon>
    </lineage>
</organism>
<proteinExistence type="predicted"/>
<evidence type="ECO:0008006" key="4">
    <source>
        <dbReference type="Google" id="ProtNLM"/>
    </source>
</evidence>
<keyword evidence="1" id="KW-0233">DNA recombination</keyword>
<dbReference type="GO" id="GO:0015074">
    <property type="term" value="P:DNA integration"/>
    <property type="evidence" value="ECO:0007669"/>
    <property type="project" value="InterPro"/>
</dbReference>
<dbReference type="SUPFAM" id="SSF56349">
    <property type="entry name" value="DNA breaking-rejoining enzymes"/>
    <property type="match status" value="1"/>
</dbReference>
<dbReference type="OrthoDB" id="9784724at2"/>
<dbReference type="GO" id="GO:0003677">
    <property type="term" value="F:DNA binding"/>
    <property type="evidence" value="ECO:0007669"/>
    <property type="project" value="InterPro"/>
</dbReference>
<dbReference type="RefSeq" id="WP_115492092.1">
    <property type="nucleotide sequence ID" value="NZ_JACHWW010000001.1"/>
</dbReference>
<comment type="caution">
    <text evidence="2">The sequence shown here is derived from an EMBL/GenBank/DDBJ whole genome shotgun (WGS) entry which is preliminary data.</text>
</comment>
<name>A0A395LM85_9SPHN</name>